<reference evidence="6 7" key="1">
    <citation type="submission" date="2018-06" db="EMBL/GenBank/DDBJ databases">
        <authorList>
            <consortium name="Pathogen Informatics"/>
            <person name="Doyle S."/>
        </authorList>
    </citation>
    <scope>NUCLEOTIDE SEQUENCE [LARGE SCALE GENOMIC DNA]</scope>
    <source>
        <strain evidence="6 7">NCTC13093</strain>
    </source>
</reference>
<evidence type="ECO:0000256" key="3">
    <source>
        <dbReference type="ARBA" id="ARBA00015716"/>
    </source>
</evidence>
<gene>
    <name evidence="6" type="ORF">NCTC13093_01591</name>
</gene>
<dbReference type="Pfam" id="PF02620">
    <property type="entry name" value="YceD"/>
    <property type="match status" value="1"/>
</dbReference>
<dbReference type="GO" id="GO:0042254">
    <property type="term" value="P:ribosome biogenesis"/>
    <property type="evidence" value="ECO:0007669"/>
    <property type="project" value="UniProtKB-KW"/>
</dbReference>
<dbReference type="EMBL" id="UAPV01000001">
    <property type="protein sequence ID" value="SPT70186.1"/>
    <property type="molecule type" value="Genomic_DNA"/>
</dbReference>
<evidence type="ECO:0000256" key="5">
    <source>
        <dbReference type="ARBA" id="ARBA00031841"/>
    </source>
</evidence>
<protein>
    <recommendedName>
        <fullName evidence="3">Large ribosomal RNA subunit accumulation protein YceD</fullName>
    </recommendedName>
    <alternativeName>
        <fullName evidence="5">23S rRNA accumulation protein YceD</fullName>
    </alternativeName>
</protein>
<dbReference type="Proteomes" id="UP000250086">
    <property type="component" value="Unassembled WGS sequence"/>
</dbReference>
<organism evidence="6 7">
    <name type="scientific">Anaerobiospirillum thomasii</name>
    <dbReference type="NCBI Taxonomy" id="179995"/>
    <lineage>
        <taxon>Bacteria</taxon>
        <taxon>Pseudomonadati</taxon>
        <taxon>Pseudomonadota</taxon>
        <taxon>Gammaproteobacteria</taxon>
        <taxon>Aeromonadales</taxon>
        <taxon>Succinivibrionaceae</taxon>
        <taxon>Anaerobiospirillum</taxon>
    </lineage>
</organism>
<evidence type="ECO:0000256" key="1">
    <source>
        <dbReference type="ARBA" id="ARBA00002868"/>
    </source>
</evidence>
<dbReference type="InterPro" id="IPR039255">
    <property type="entry name" value="YceD_bac"/>
</dbReference>
<proteinExistence type="inferred from homology"/>
<dbReference type="PANTHER" id="PTHR38099">
    <property type="entry name" value="LARGE RIBOSOMAL RNA SUBUNIT ACCUMULATION PROTEIN YCED"/>
    <property type="match status" value="1"/>
</dbReference>
<keyword evidence="7" id="KW-1185">Reference proteome</keyword>
<name>A0A2X0VAP8_9GAMM</name>
<dbReference type="RefSeq" id="WP_113744283.1">
    <property type="nucleotide sequence ID" value="NZ_UAPU01000005.1"/>
</dbReference>
<evidence type="ECO:0000313" key="7">
    <source>
        <dbReference type="Proteomes" id="UP000250086"/>
    </source>
</evidence>
<evidence type="ECO:0000256" key="2">
    <source>
        <dbReference type="ARBA" id="ARBA00010740"/>
    </source>
</evidence>
<comment type="similarity">
    <text evidence="2">Belongs to the DUF177 domain family.</text>
</comment>
<dbReference type="OrthoDB" id="9786771at2"/>
<dbReference type="AlphaFoldDB" id="A0A2X0VAP8"/>
<dbReference type="InterPro" id="IPR003772">
    <property type="entry name" value="YceD"/>
</dbReference>
<sequence>MSDNKIKGPLDKVVDFLHMTEQKISFSVNFDSAFMPRLQEVCARVGTINLDIAFYRDMQGLHTLEGDISTNVSLICQRCFEPFDTVLRTHFKSTSDFELASSLRIEDKLDFIELDDEGRLNLLEYLEDCLLLAMPISAMHDEDDDKCKLTGSSWSYGKEEVKEDNPFAALASLKGTLKN</sequence>
<dbReference type="GO" id="GO:0005829">
    <property type="term" value="C:cytosol"/>
    <property type="evidence" value="ECO:0007669"/>
    <property type="project" value="TreeGrafter"/>
</dbReference>
<accession>A0A2X0VAP8</accession>
<comment type="function">
    <text evidence="1">Plays a role in synthesis, processing and/or stability of 23S rRNA.</text>
</comment>
<evidence type="ECO:0000256" key="4">
    <source>
        <dbReference type="ARBA" id="ARBA00022517"/>
    </source>
</evidence>
<dbReference type="PANTHER" id="PTHR38099:SF1">
    <property type="entry name" value="LARGE RIBOSOMAL RNA SUBUNIT ACCUMULATION PROTEIN YCED"/>
    <property type="match status" value="1"/>
</dbReference>
<evidence type="ECO:0000313" key="6">
    <source>
        <dbReference type="EMBL" id="SPT70186.1"/>
    </source>
</evidence>
<keyword evidence="4" id="KW-0690">Ribosome biogenesis</keyword>